<dbReference type="Gene3D" id="2.60.40.2810">
    <property type="match status" value="1"/>
</dbReference>
<comment type="caution">
    <text evidence="6">The sequence shown here is derived from an EMBL/GenBank/DDBJ whole genome shotgun (WGS) entry which is preliminary data.</text>
</comment>
<dbReference type="Proteomes" id="UP000278222">
    <property type="component" value="Unassembled WGS sequence"/>
</dbReference>
<dbReference type="GO" id="GO:0016787">
    <property type="term" value="F:hydrolase activity"/>
    <property type="evidence" value="ECO:0007669"/>
    <property type="project" value="UniProtKB-KW"/>
</dbReference>
<dbReference type="Pfam" id="PF00353">
    <property type="entry name" value="HemolysinCabind"/>
    <property type="match status" value="2"/>
</dbReference>
<protein>
    <submittedName>
        <fullName evidence="6">Hemolysin type calcium-binding protein</fullName>
    </submittedName>
</protein>
<dbReference type="SUPFAM" id="SSF69318">
    <property type="entry name" value="Integrin alpha N-terminal domain"/>
    <property type="match status" value="1"/>
</dbReference>
<dbReference type="PRINTS" id="PR01185">
    <property type="entry name" value="INTEGRINA"/>
</dbReference>
<proteinExistence type="predicted"/>
<reference evidence="6 7" key="1">
    <citation type="submission" date="2018-11" db="EMBL/GenBank/DDBJ databases">
        <title>Genomic Encyclopedia of Type Strains, Phase IV (KMG-IV): sequencing the most valuable type-strain genomes for metagenomic binning, comparative biology and taxonomic classification.</title>
        <authorList>
            <person name="Goeker M."/>
        </authorList>
    </citation>
    <scope>NUCLEOTIDE SEQUENCE [LARGE SCALE GENOMIC DNA]</scope>
    <source>
        <strain evidence="6 7">DSM 5900</strain>
    </source>
</reference>
<dbReference type="RefSeq" id="WP_123691462.1">
    <property type="nucleotide sequence ID" value="NZ_RJKX01000015.1"/>
</dbReference>
<dbReference type="InterPro" id="IPR001343">
    <property type="entry name" value="Hemolysn_Ca-bd"/>
</dbReference>
<feature type="compositionally biased region" description="Polar residues" evidence="5">
    <location>
        <begin position="479"/>
        <end position="488"/>
    </location>
</feature>
<dbReference type="Gene3D" id="2.150.10.10">
    <property type="entry name" value="Serralysin-like metalloprotease, C-terminal"/>
    <property type="match status" value="1"/>
</dbReference>
<dbReference type="OrthoDB" id="7259106at2"/>
<name>A0A3N1KYS0_9PROT</name>
<evidence type="ECO:0000256" key="3">
    <source>
        <dbReference type="ARBA" id="ARBA00022801"/>
    </source>
</evidence>
<keyword evidence="3" id="KW-0378">Hydrolase</keyword>
<dbReference type="GO" id="GO:0005509">
    <property type="term" value="F:calcium ion binding"/>
    <property type="evidence" value="ECO:0007669"/>
    <property type="project" value="InterPro"/>
</dbReference>
<dbReference type="SUPFAM" id="SSF51120">
    <property type="entry name" value="beta-Roll"/>
    <property type="match status" value="2"/>
</dbReference>
<keyword evidence="2" id="KW-0677">Repeat</keyword>
<feature type="region of interest" description="Disordered" evidence="5">
    <location>
        <begin position="475"/>
        <end position="524"/>
    </location>
</feature>
<evidence type="ECO:0000313" key="6">
    <source>
        <dbReference type="EMBL" id="ROP83949.1"/>
    </source>
</evidence>
<feature type="compositionally biased region" description="Pro residues" evidence="5">
    <location>
        <begin position="495"/>
        <end position="520"/>
    </location>
</feature>
<evidence type="ECO:0000256" key="2">
    <source>
        <dbReference type="ARBA" id="ARBA00022737"/>
    </source>
</evidence>
<dbReference type="EMBL" id="RJKX01000015">
    <property type="protein sequence ID" value="ROP83949.1"/>
    <property type="molecule type" value="Genomic_DNA"/>
</dbReference>
<dbReference type="Pfam" id="PF17963">
    <property type="entry name" value="Big_9"/>
    <property type="match status" value="1"/>
</dbReference>
<dbReference type="InterPro" id="IPR028994">
    <property type="entry name" value="Integrin_alpha_N"/>
</dbReference>
<gene>
    <name evidence="6" type="ORF">EDC65_3291</name>
</gene>
<evidence type="ECO:0000256" key="1">
    <source>
        <dbReference type="ARBA" id="ARBA00022729"/>
    </source>
</evidence>
<dbReference type="GO" id="GO:0008305">
    <property type="term" value="C:integrin complex"/>
    <property type="evidence" value="ECO:0007669"/>
    <property type="project" value="InterPro"/>
</dbReference>
<evidence type="ECO:0000256" key="5">
    <source>
        <dbReference type="SAM" id="MobiDB-lite"/>
    </source>
</evidence>
<evidence type="ECO:0000313" key="7">
    <source>
        <dbReference type="Proteomes" id="UP000278222"/>
    </source>
</evidence>
<dbReference type="PROSITE" id="PS00330">
    <property type="entry name" value="HEMOLYSIN_CALCIUM"/>
    <property type="match status" value="1"/>
</dbReference>
<dbReference type="PROSITE" id="PS51470">
    <property type="entry name" value="FG_GAP"/>
    <property type="match status" value="7"/>
</dbReference>
<sequence length="830" mass="81885">MAFGSSFQLASLDGTNGLALNGDGSISYSGRSVSAAGDVNGDGIGDVIIGADHDEPHGIGSGASYVVFGSTAGFTTPINLTALDGNNGFVVNGVTAYDYSGHSVSAAGDVNGDGIDDFIIGASGASPNSFASGASYVVFGQSTPYAAVVELSDIDGNNGFVVNGLSNNTNAGYSVSNAGDINGDGVDDVLVGSFNVAGSAGTTYVVFGNSSTPFSAAIEVTDINGVNGFALTGVSGSASGFSVSAAGDVDGDGIDDLIIGAYSLDTNGETSGGAYVVFGSSLGFTSSISLTTLDGSNGFALLGTTAGDQAGWSVSGAGDVNDDGLADVVVGAPGAGPNGAASGQSYVVFGSSAGFAATIQLSALNGSNGFALNGGTSGDAAGEAVSDAGDVNGDGIDDLLIGAWKQDGTATDAGAGYVVYGHSGPFDAAIDLTSLDGKDGFILFGITASDFAGSSVSAAGDFNGDNLADLIIGAEGADPNSTDRSGTSYVVFGQSPPPPPPPPPPPGSPPPPPPPPPPNAAPVAGDDAFVVEEDDSLRVGAPGLLGNDGDADGDPLAVAGLVGGPSHGTLDWDDDGSFVYKPTAGYVGKDSFVYLLGDGKGASDTGTVDITVRPDIPEHYPVTGGPGAEFLSGAYQADTIQGFGGNDTIEGDNGRDLLNGNDGDDTVLGEGDDDVVQGGQGNDLVDGGFGSDWVLGERGDDTVHGGGGNDWVWGGQGNDPVFGDAGDDVIHGDRGNDTLTGGQGADQFRFADSSGMDRVADYELFAGDIIRLEVGPDGLLNGIALVTFEDILARLVDGPDGVFLDLGDGNGVTIAGIFKNQLSADDFSIV</sequence>
<dbReference type="InterPro" id="IPR000413">
    <property type="entry name" value="Integrin_alpha"/>
</dbReference>
<dbReference type="InterPro" id="IPR013517">
    <property type="entry name" value="FG-GAP"/>
</dbReference>
<keyword evidence="1" id="KW-0732">Signal</keyword>
<dbReference type="Gene3D" id="2.130.10.130">
    <property type="entry name" value="Integrin alpha, N-terminal"/>
    <property type="match status" value="4"/>
</dbReference>
<evidence type="ECO:0000256" key="4">
    <source>
        <dbReference type="ARBA" id="ARBA00023180"/>
    </source>
</evidence>
<dbReference type="InterPro" id="IPR013519">
    <property type="entry name" value="Int_alpha_beta-p"/>
</dbReference>
<dbReference type="PRINTS" id="PR00313">
    <property type="entry name" value="CABNDNGRPT"/>
</dbReference>
<dbReference type="PANTHER" id="PTHR23221">
    <property type="entry name" value="GLYCOSYLPHOSPHATIDYLINOSITOL PHOSPHOLIPASE D"/>
    <property type="match status" value="1"/>
</dbReference>
<dbReference type="InterPro" id="IPR011049">
    <property type="entry name" value="Serralysin-like_metalloprot_C"/>
</dbReference>
<dbReference type="GO" id="GO:0007155">
    <property type="term" value="P:cell adhesion"/>
    <property type="evidence" value="ECO:0007669"/>
    <property type="project" value="InterPro"/>
</dbReference>
<keyword evidence="7" id="KW-1185">Reference proteome</keyword>
<dbReference type="AlphaFoldDB" id="A0A3N1KYS0"/>
<dbReference type="InterPro" id="IPR018511">
    <property type="entry name" value="Hemolysin-typ_Ca-bd_CS"/>
</dbReference>
<dbReference type="PANTHER" id="PTHR23221:SF7">
    <property type="entry name" value="PHOSPHATIDYLINOSITOL-GLYCAN-SPECIFIC PHOSPHOLIPASE D"/>
    <property type="match status" value="1"/>
</dbReference>
<organism evidence="6 7">
    <name type="scientific">Stella humosa</name>
    <dbReference type="NCBI Taxonomy" id="94"/>
    <lineage>
        <taxon>Bacteria</taxon>
        <taxon>Pseudomonadati</taxon>
        <taxon>Pseudomonadota</taxon>
        <taxon>Alphaproteobacteria</taxon>
        <taxon>Rhodospirillales</taxon>
        <taxon>Stellaceae</taxon>
        <taxon>Stella</taxon>
    </lineage>
</organism>
<accession>A0A3N1KYS0</accession>
<dbReference type="Pfam" id="PF01839">
    <property type="entry name" value="FG-GAP"/>
    <property type="match status" value="5"/>
</dbReference>
<dbReference type="SMART" id="SM00191">
    <property type="entry name" value="Int_alpha"/>
    <property type="match status" value="7"/>
</dbReference>
<keyword evidence="4" id="KW-0325">Glycoprotein</keyword>